<dbReference type="PATRIC" id="fig|698760.3.peg.9551"/>
<protein>
    <submittedName>
        <fullName evidence="1">Uncharacterized protein</fullName>
    </submittedName>
</protein>
<reference evidence="1 2" key="1">
    <citation type="journal article" date="2011" name="Plasmid">
        <title>Streptomyces turgidiscabies Car8 contains a modular pathogenicity island that shares virulence genes with other actinobacterial plant pathogens.</title>
        <authorList>
            <person name="Huguet-Tapia J.C."/>
            <person name="Badger J.H."/>
            <person name="Loria R."/>
            <person name="Pettis G.S."/>
        </authorList>
    </citation>
    <scope>NUCLEOTIDE SEQUENCE [LARGE SCALE GENOMIC DNA]</scope>
    <source>
        <strain evidence="1 2">Car8</strain>
    </source>
</reference>
<organism evidence="1 2">
    <name type="scientific">Streptomyces turgidiscabies (strain Car8)</name>
    <dbReference type="NCBI Taxonomy" id="698760"/>
    <lineage>
        <taxon>Bacteria</taxon>
        <taxon>Bacillati</taxon>
        <taxon>Actinomycetota</taxon>
        <taxon>Actinomycetes</taxon>
        <taxon>Kitasatosporales</taxon>
        <taxon>Streptomycetaceae</taxon>
        <taxon>Streptomyces</taxon>
    </lineage>
</organism>
<dbReference type="GeneID" id="97404657"/>
<dbReference type="Proteomes" id="UP000010931">
    <property type="component" value="Unassembled WGS sequence"/>
</dbReference>
<name>L7ERJ9_STRT8</name>
<keyword evidence="2" id="KW-1185">Reference proteome</keyword>
<proteinExistence type="predicted"/>
<comment type="caution">
    <text evidence="1">The sequence shown here is derived from an EMBL/GenBank/DDBJ whole genome shotgun (WGS) entry which is preliminary data.</text>
</comment>
<sequence length="334" mass="37182">MSPTDIPLIHHPAGTDEALRVALEDLLLGRWLSTRDLLAATARDRALRTSRSQVLALYAAQGDAVSAWCQEEPGNGDAVMMRARVLTQRALDLRGERSGLGAAEAARQACLVARERLPVDPVPVVCLLALAQLDVDPRYRRYRDNWEPAADSLLPAGPWKLLDWANQLDPPYSREAHHRVLQCLHARGSGALGFARWVSRDAEVGSSLLVLPLYAYVEDYRRQRQAGTRHSRGPIGYWTSEAVQDMARKARDYWFYPIQNLPPDERPARSLADLNHLACILVKAGLPGLAGQVFREIGPYATAAPWAQVSESAPWQDHFHRARAFALRKEPARG</sequence>
<dbReference type="EMBL" id="AEJB01000681">
    <property type="protein sequence ID" value="ELP61524.1"/>
    <property type="molecule type" value="Genomic_DNA"/>
</dbReference>
<accession>L7ERJ9</accession>
<evidence type="ECO:0000313" key="2">
    <source>
        <dbReference type="Proteomes" id="UP000010931"/>
    </source>
</evidence>
<evidence type="ECO:0000313" key="1">
    <source>
        <dbReference type="EMBL" id="ELP61524.1"/>
    </source>
</evidence>
<dbReference type="RefSeq" id="WP_006383655.1">
    <property type="nucleotide sequence ID" value="NZ_AEJB01000681.1"/>
</dbReference>
<dbReference type="STRING" id="85558.T45_00346"/>
<gene>
    <name evidence="1" type="ORF">STRTUCAR8_03668</name>
</gene>
<dbReference type="AlphaFoldDB" id="L7ERJ9"/>